<organism evidence="1 2">
    <name type="scientific">Promicromonospora sukumoe</name>
    <dbReference type="NCBI Taxonomy" id="88382"/>
    <lineage>
        <taxon>Bacteria</taxon>
        <taxon>Bacillati</taxon>
        <taxon>Actinomycetota</taxon>
        <taxon>Actinomycetes</taxon>
        <taxon>Micrococcales</taxon>
        <taxon>Promicromonosporaceae</taxon>
        <taxon>Promicromonospora</taxon>
    </lineage>
</organism>
<accession>A0A7W3PDN7</accession>
<dbReference type="GO" id="GO:0000428">
    <property type="term" value="C:DNA-directed RNA polymerase complex"/>
    <property type="evidence" value="ECO:0007669"/>
    <property type="project" value="UniProtKB-KW"/>
</dbReference>
<evidence type="ECO:0000313" key="2">
    <source>
        <dbReference type="Proteomes" id="UP000540568"/>
    </source>
</evidence>
<dbReference type="GO" id="GO:0006352">
    <property type="term" value="P:DNA-templated transcription initiation"/>
    <property type="evidence" value="ECO:0007669"/>
    <property type="project" value="InterPro"/>
</dbReference>
<keyword evidence="1" id="KW-0804">Transcription</keyword>
<proteinExistence type="predicted"/>
<keyword evidence="2" id="KW-1185">Reference proteome</keyword>
<evidence type="ECO:0000313" key="1">
    <source>
        <dbReference type="EMBL" id="MBA8807719.1"/>
    </source>
</evidence>
<dbReference type="InterPro" id="IPR013325">
    <property type="entry name" value="RNA_pol_sigma_r2"/>
</dbReference>
<gene>
    <name evidence="1" type="ORF">FHX71_001661</name>
</gene>
<dbReference type="EMBL" id="JACGWV010000001">
    <property type="protein sequence ID" value="MBA8807719.1"/>
    <property type="molecule type" value="Genomic_DNA"/>
</dbReference>
<dbReference type="Proteomes" id="UP000540568">
    <property type="component" value="Unassembled WGS sequence"/>
</dbReference>
<name>A0A7W3PDN7_9MICO</name>
<dbReference type="AlphaFoldDB" id="A0A7W3PDN7"/>
<sequence>MDGFGAGMPLGGGAGHGLLVEVPWTRDAEFTAFVGECRPYLHWTAYLWCGVPHRAEELVQSTFERVYRT</sequence>
<comment type="caution">
    <text evidence="1">The sequence shown here is derived from an EMBL/GenBank/DDBJ whole genome shotgun (WGS) entry which is preliminary data.</text>
</comment>
<dbReference type="GO" id="GO:0003700">
    <property type="term" value="F:DNA-binding transcription factor activity"/>
    <property type="evidence" value="ECO:0007669"/>
    <property type="project" value="InterPro"/>
</dbReference>
<keyword evidence="1" id="KW-0240">DNA-directed RNA polymerase</keyword>
<protein>
    <submittedName>
        <fullName evidence="1">DNA-directed RNA polymerase specialized sigma24 family protein</fullName>
    </submittedName>
</protein>
<dbReference type="Gene3D" id="1.10.1740.10">
    <property type="match status" value="1"/>
</dbReference>
<dbReference type="SUPFAM" id="SSF88946">
    <property type="entry name" value="Sigma2 domain of RNA polymerase sigma factors"/>
    <property type="match status" value="1"/>
</dbReference>
<reference evidence="1 2" key="1">
    <citation type="submission" date="2020-07" db="EMBL/GenBank/DDBJ databases">
        <title>Sequencing the genomes of 1000 actinobacteria strains.</title>
        <authorList>
            <person name="Klenk H.-P."/>
        </authorList>
    </citation>
    <scope>NUCLEOTIDE SEQUENCE [LARGE SCALE GENOMIC DNA]</scope>
    <source>
        <strain evidence="1 2">DSM 44121</strain>
    </source>
</reference>